<sequence length="398" mass="43130">MNYLGVGVSPGNVAVRHHGTISKVVDRRVRVVELVLRCVICGLGVLAAVLIGTDSQVKEIFTIQKRAKFTDMKALVFLVIANGIAASYSLIQALRCAVSMIRGDVLFSKPLAWAIFSGDQAMAYVTLAAVAAAAQSAVFAKLGQPELQWMKICDMYGKYCNQVGEGLASSVLVGLGMAALAPVSAFSLFRLYGEDGKMGLLICRPAILPREQMSVKFFATFRIGDFIAPSQSCILSVKGRRSLWLRGLISRSDCITSAETVLLEKQSLDEFLANINMGNAVIVSVSPQPRASLAVHFGISPLHSMGIKAVFDTSSGRHITLIESCKEFLTRYEQSKIKGRENDGLSLPMLASSFPGWICYAEKTHGSFILPYISSVKSPHEAMGTIVKNHVCQKMGLR</sequence>
<evidence type="ECO:0000259" key="10">
    <source>
        <dbReference type="Pfam" id="PF04535"/>
    </source>
</evidence>
<keyword evidence="12" id="KW-1185">Reference proteome</keyword>
<keyword evidence="4 8" id="KW-1003">Cell membrane</keyword>
<evidence type="ECO:0000256" key="8">
    <source>
        <dbReference type="RuleBase" id="RU361233"/>
    </source>
</evidence>
<reference evidence="11 12" key="1">
    <citation type="journal article" date="2023" name="Hortic Res">
        <title>Pangenome of water caltrop reveals structural variations and asymmetric subgenome divergence after allopolyploidization.</title>
        <authorList>
            <person name="Zhang X."/>
            <person name="Chen Y."/>
            <person name="Wang L."/>
            <person name="Yuan Y."/>
            <person name="Fang M."/>
            <person name="Shi L."/>
            <person name="Lu R."/>
            <person name="Comes H.P."/>
            <person name="Ma Y."/>
            <person name="Chen Y."/>
            <person name="Huang G."/>
            <person name="Zhou Y."/>
            <person name="Zheng Z."/>
            <person name="Qiu Y."/>
        </authorList>
    </citation>
    <scope>NUCLEOTIDE SEQUENCE [LARGE SCALE GENOMIC DNA]</scope>
    <source>
        <strain evidence="11">F231</strain>
    </source>
</reference>
<evidence type="ECO:0000256" key="7">
    <source>
        <dbReference type="ARBA" id="ARBA00023136"/>
    </source>
</evidence>
<comment type="similarity">
    <text evidence="3 8">Belongs to the Casparian strip membrane proteins (CASP) family.</text>
</comment>
<feature type="transmembrane region" description="Helical" evidence="8">
    <location>
        <begin position="34"/>
        <end position="53"/>
    </location>
</feature>
<dbReference type="Pfam" id="PF04535">
    <property type="entry name" value="CASP_dom"/>
    <property type="match status" value="1"/>
</dbReference>
<proteinExistence type="inferred from homology"/>
<comment type="caution">
    <text evidence="11">The sequence shown here is derived from an EMBL/GenBank/DDBJ whole genome shotgun (WGS) entry which is preliminary data.</text>
</comment>
<evidence type="ECO:0000256" key="1">
    <source>
        <dbReference type="ARBA" id="ARBA00004651"/>
    </source>
</evidence>
<evidence type="ECO:0000259" key="9">
    <source>
        <dbReference type="Pfam" id="PF02906"/>
    </source>
</evidence>
<dbReference type="Pfam" id="PF02906">
    <property type="entry name" value="Fe_hyd_lg_C"/>
    <property type="match status" value="1"/>
</dbReference>
<protein>
    <recommendedName>
        <fullName evidence="8">CASP-like protein</fullName>
    </recommendedName>
</protein>
<dbReference type="AlphaFoldDB" id="A0AAN7M2L9"/>
<keyword evidence="6 8" id="KW-1133">Transmembrane helix</keyword>
<feature type="domain" description="Iron hydrogenase large subunit C-terminal" evidence="9">
    <location>
        <begin position="280"/>
        <end position="394"/>
    </location>
</feature>
<dbReference type="EMBL" id="JAXQNO010000005">
    <property type="protein sequence ID" value="KAK4797966.1"/>
    <property type="molecule type" value="Genomic_DNA"/>
</dbReference>
<dbReference type="InterPro" id="IPR006459">
    <property type="entry name" value="CASP/CASPL"/>
</dbReference>
<keyword evidence="7 8" id="KW-0472">Membrane</keyword>
<organism evidence="11 12">
    <name type="scientific">Trapa natans</name>
    <name type="common">Water chestnut</name>
    <dbReference type="NCBI Taxonomy" id="22666"/>
    <lineage>
        <taxon>Eukaryota</taxon>
        <taxon>Viridiplantae</taxon>
        <taxon>Streptophyta</taxon>
        <taxon>Embryophyta</taxon>
        <taxon>Tracheophyta</taxon>
        <taxon>Spermatophyta</taxon>
        <taxon>Magnoliopsida</taxon>
        <taxon>eudicotyledons</taxon>
        <taxon>Gunneridae</taxon>
        <taxon>Pentapetalae</taxon>
        <taxon>rosids</taxon>
        <taxon>malvids</taxon>
        <taxon>Myrtales</taxon>
        <taxon>Lythraceae</taxon>
        <taxon>Trapa</taxon>
    </lineage>
</organism>
<dbReference type="InterPro" id="IPR006702">
    <property type="entry name" value="CASP_dom"/>
</dbReference>
<evidence type="ECO:0000256" key="4">
    <source>
        <dbReference type="ARBA" id="ARBA00022475"/>
    </source>
</evidence>
<comment type="subunit">
    <text evidence="8">Homodimer and heterodimers.</text>
</comment>
<dbReference type="SUPFAM" id="SSF53920">
    <property type="entry name" value="Fe-only hydrogenase"/>
    <property type="match status" value="1"/>
</dbReference>
<dbReference type="PANTHER" id="PTHR11615">
    <property type="entry name" value="NITRATE, FORMATE, IRON DEHYDROGENASE"/>
    <property type="match status" value="1"/>
</dbReference>
<dbReference type="NCBIfam" id="TIGR01569">
    <property type="entry name" value="A_tha_TIGR01569"/>
    <property type="match status" value="1"/>
</dbReference>
<comment type="subcellular location">
    <subcellularLocation>
        <location evidence="1 8">Cell membrane</location>
        <topology evidence="1 8">Multi-pass membrane protein</topology>
    </subcellularLocation>
</comment>
<feature type="transmembrane region" description="Helical" evidence="8">
    <location>
        <begin position="163"/>
        <end position="189"/>
    </location>
</feature>
<gene>
    <name evidence="11" type="ORF">SAY86_030292</name>
</gene>
<evidence type="ECO:0000256" key="2">
    <source>
        <dbReference type="ARBA" id="ARBA00006596"/>
    </source>
</evidence>
<dbReference type="InterPro" id="IPR050340">
    <property type="entry name" value="Cytosolic_Fe-S_CAF"/>
</dbReference>
<evidence type="ECO:0000313" key="12">
    <source>
        <dbReference type="Proteomes" id="UP001346149"/>
    </source>
</evidence>
<accession>A0AAN7M2L9</accession>
<feature type="transmembrane region" description="Helical" evidence="8">
    <location>
        <begin position="121"/>
        <end position="142"/>
    </location>
</feature>
<evidence type="ECO:0000313" key="11">
    <source>
        <dbReference type="EMBL" id="KAK4797966.1"/>
    </source>
</evidence>
<comment type="similarity">
    <text evidence="2">Belongs to the NARF family.</text>
</comment>
<dbReference type="Gene3D" id="3.40.950.10">
    <property type="entry name" value="Fe-only Hydrogenase (Larger Subunit), Chain L, domain 3"/>
    <property type="match status" value="1"/>
</dbReference>
<dbReference type="InterPro" id="IPR009016">
    <property type="entry name" value="Fe_hydrogenase"/>
</dbReference>
<evidence type="ECO:0000256" key="5">
    <source>
        <dbReference type="ARBA" id="ARBA00022692"/>
    </source>
</evidence>
<keyword evidence="5 8" id="KW-0812">Transmembrane</keyword>
<evidence type="ECO:0000256" key="3">
    <source>
        <dbReference type="ARBA" id="ARBA00007651"/>
    </source>
</evidence>
<dbReference type="Proteomes" id="UP001346149">
    <property type="component" value="Unassembled WGS sequence"/>
</dbReference>
<name>A0AAN7M2L9_TRANT</name>
<dbReference type="InterPro" id="IPR004108">
    <property type="entry name" value="Fe_hydrogenase_lsu_C"/>
</dbReference>
<feature type="transmembrane region" description="Helical" evidence="8">
    <location>
        <begin position="74"/>
        <end position="101"/>
    </location>
</feature>
<feature type="domain" description="Casparian strip membrane protein" evidence="10">
    <location>
        <begin position="27"/>
        <end position="172"/>
    </location>
</feature>
<dbReference type="GO" id="GO:0005886">
    <property type="term" value="C:plasma membrane"/>
    <property type="evidence" value="ECO:0007669"/>
    <property type="project" value="UniProtKB-SubCell"/>
</dbReference>
<evidence type="ECO:0000256" key="6">
    <source>
        <dbReference type="ARBA" id="ARBA00022989"/>
    </source>
</evidence>